<feature type="transmembrane region" description="Helical" evidence="1">
    <location>
        <begin position="528"/>
        <end position="553"/>
    </location>
</feature>
<dbReference type="AlphaFoldDB" id="A0A109KE72"/>
<dbReference type="EMBL" id="LCYC01000099">
    <property type="protein sequence ID" value="KWV67627.1"/>
    <property type="molecule type" value="Genomic_DNA"/>
</dbReference>
<evidence type="ECO:0000313" key="2">
    <source>
        <dbReference type="EMBL" id="KWV67627.1"/>
    </source>
</evidence>
<reference evidence="2 3" key="1">
    <citation type="submission" date="2015-05" db="EMBL/GenBank/DDBJ databases">
        <title>A genomic and transcriptomic approach to investigate the blue pigment phenotype in Pseudomonas fluorescens.</title>
        <authorList>
            <person name="Andreani N.A."/>
            <person name="Cardazzo B."/>
        </authorList>
    </citation>
    <scope>NUCLEOTIDE SEQUENCE [LARGE SCALE GENOMIC DNA]</scope>
    <source>
        <strain evidence="2 3">Ps_40</strain>
    </source>
</reference>
<evidence type="ECO:0000256" key="1">
    <source>
        <dbReference type="SAM" id="Phobius"/>
    </source>
</evidence>
<comment type="caution">
    <text evidence="2">The sequence shown here is derived from an EMBL/GenBank/DDBJ whole genome shotgun (WGS) entry which is preliminary data.</text>
</comment>
<gene>
    <name evidence="2" type="ORF">PFL603g_06498</name>
</gene>
<keyword evidence="1" id="KW-0472">Membrane</keyword>
<dbReference type="Proteomes" id="UP000063434">
    <property type="component" value="Unassembled WGS sequence"/>
</dbReference>
<keyword evidence="1" id="KW-0812">Transmembrane</keyword>
<dbReference type="PATRIC" id="fig|294.195.peg.6908"/>
<accession>A0A109KE72</accession>
<dbReference type="RefSeq" id="WP_060766452.1">
    <property type="nucleotide sequence ID" value="NZ_LCYC01000099.1"/>
</dbReference>
<sequence length="562" mass="63224">MDVIEVEASPNSSGVDNTYSGDATFLYSSKITGNVNLEGVCEILAESGAFSFALTNRGRIFFTDAENLKSQQLNIQHEISEQGLKVTGHNDFLFTNPGNSNTYALLTAFNLILSDKHMFNSAYGFPTESARIFMRPIALRFEGDEAYEFVTPYIRVYVGGIVSIALSSLPGFVDASISTVVHDEVNKSRRNIESVLCEKELHQACTESQLSQMSRAERLRQRKPFELIITSALANPEAIEFLEEQLEVFELVHTDQFTISDLARNLLFVVARTIKLGAVQTKINWYAGRYEDESIGHHWRGKPLIYIQSHSQQKWSASENSALHSQLIKSVMTRSQISNANDFVNPVARDMRQSDDYNNFYSEAVSLLFSSAQVEKFIKGQSHYTFQNLTSDIQVLNEAAEYILIYYSYAGLNLKKCSTAIHVAQLELDILEFEETLLQAHKYGEVAKYIEEVQVGGQLSTTYKQLQKKIETVRKSLELQEKIVSESNMRRLTIIFGIIASATLPPELMQPLLKYLGLISTDESLNKFYSIAASLASVICVLMLAHVAFKIGAQKIKILIRR</sequence>
<evidence type="ECO:0000313" key="3">
    <source>
        <dbReference type="Proteomes" id="UP000063434"/>
    </source>
</evidence>
<protein>
    <submittedName>
        <fullName evidence="2">Uncharacterized protein</fullName>
    </submittedName>
</protein>
<proteinExistence type="predicted"/>
<keyword evidence="1" id="KW-1133">Transmembrane helix</keyword>
<organism evidence="2 3">
    <name type="scientific">Pseudomonas fluorescens</name>
    <dbReference type="NCBI Taxonomy" id="294"/>
    <lineage>
        <taxon>Bacteria</taxon>
        <taxon>Pseudomonadati</taxon>
        <taxon>Pseudomonadota</taxon>
        <taxon>Gammaproteobacteria</taxon>
        <taxon>Pseudomonadales</taxon>
        <taxon>Pseudomonadaceae</taxon>
        <taxon>Pseudomonas</taxon>
    </lineage>
</organism>
<name>A0A109KE72_PSEFL</name>